<evidence type="ECO:0000313" key="2">
    <source>
        <dbReference type="EMBL" id="RDB22933.1"/>
    </source>
</evidence>
<dbReference type="EMBL" id="LUEZ02000048">
    <property type="protein sequence ID" value="RDB22933.1"/>
    <property type="molecule type" value="Genomic_DNA"/>
</dbReference>
<evidence type="ECO:0000256" key="1">
    <source>
        <dbReference type="SAM" id="MobiDB-lite"/>
    </source>
</evidence>
<feature type="region of interest" description="Disordered" evidence="1">
    <location>
        <begin position="46"/>
        <end position="94"/>
    </location>
</feature>
<dbReference type="Proteomes" id="UP000076154">
    <property type="component" value="Unassembled WGS sequence"/>
</dbReference>
<dbReference type="InParanoid" id="A0A369JTA7"/>
<organism evidence="2 3">
    <name type="scientific">Hypsizygus marmoreus</name>
    <name type="common">White beech mushroom</name>
    <name type="synonym">Agaricus marmoreus</name>
    <dbReference type="NCBI Taxonomy" id="39966"/>
    <lineage>
        <taxon>Eukaryota</taxon>
        <taxon>Fungi</taxon>
        <taxon>Dikarya</taxon>
        <taxon>Basidiomycota</taxon>
        <taxon>Agaricomycotina</taxon>
        <taxon>Agaricomycetes</taxon>
        <taxon>Agaricomycetidae</taxon>
        <taxon>Agaricales</taxon>
        <taxon>Tricholomatineae</taxon>
        <taxon>Lyophyllaceae</taxon>
        <taxon>Hypsizygus</taxon>
    </lineage>
</organism>
<sequence>MTMICRIYLNLVMFGGDRGPQVGGTPATTTKAMIAIMWDNLPMRLEIPMPPPPSGNLRAGATMPRKDPNPRPSSDSSSIVQTAGGSGHPRQVEPDVNLTHDFIEGDGGDNDTQVQLRRFAKKFWNGGGETAWFSTSSGENRLSPPSPSCLPGLRDGDIFMHVMKGVDVVVRTQMWLRVQGENWMRINPGHRWPGNGANDKDRQLVLKPDGEPAWVLDGTVQKNYNPNKKVRQPKAPQK</sequence>
<name>A0A369JTA7_HYPMA</name>
<keyword evidence="3" id="KW-1185">Reference proteome</keyword>
<comment type="caution">
    <text evidence="2">The sequence shown here is derived from an EMBL/GenBank/DDBJ whole genome shotgun (WGS) entry which is preliminary data.</text>
</comment>
<gene>
    <name evidence="2" type="ORF">Hypma_009863</name>
</gene>
<protein>
    <submittedName>
        <fullName evidence="2">Uncharacterized protein</fullName>
    </submittedName>
</protein>
<dbReference type="AlphaFoldDB" id="A0A369JTA7"/>
<feature type="compositionally biased region" description="Basic residues" evidence="1">
    <location>
        <begin position="228"/>
        <end position="238"/>
    </location>
</feature>
<evidence type="ECO:0000313" key="3">
    <source>
        <dbReference type="Proteomes" id="UP000076154"/>
    </source>
</evidence>
<proteinExistence type="predicted"/>
<accession>A0A369JTA7</accession>
<feature type="region of interest" description="Disordered" evidence="1">
    <location>
        <begin position="216"/>
        <end position="238"/>
    </location>
</feature>
<reference evidence="2" key="1">
    <citation type="submission" date="2018-04" db="EMBL/GenBank/DDBJ databases">
        <title>Whole genome sequencing of Hypsizygus marmoreus.</title>
        <authorList>
            <person name="Choi I.-G."/>
            <person name="Min B."/>
            <person name="Kim J.-G."/>
            <person name="Kim S."/>
            <person name="Oh Y.-L."/>
            <person name="Kong W.-S."/>
            <person name="Park H."/>
            <person name="Jeong J."/>
            <person name="Song E.-S."/>
        </authorList>
    </citation>
    <scope>NUCLEOTIDE SEQUENCE [LARGE SCALE GENOMIC DNA]</scope>
    <source>
        <strain evidence="2">51987-8</strain>
    </source>
</reference>